<organism evidence="10 11">
    <name type="scientific">Rhamnusium bicolor</name>
    <dbReference type="NCBI Taxonomy" id="1586634"/>
    <lineage>
        <taxon>Eukaryota</taxon>
        <taxon>Metazoa</taxon>
        <taxon>Ecdysozoa</taxon>
        <taxon>Arthropoda</taxon>
        <taxon>Hexapoda</taxon>
        <taxon>Insecta</taxon>
        <taxon>Pterygota</taxon>
        <taxon>Neoptera</taxon>
        <taxon>Endopterygota</taxon>
        <taxon>Coleoptera</taxon>
        <taxon>Polyphaga</taxon>
        <taxon>Cucujiformia</taxon>
        <taxon>Chrysomeloidea</taxon>
        <taxon>Cerambycidae</taxon>
        <taxon>Lepturinae</taxon>
        <taxon>Rhagiini</taxon>
        <taxon>Rhamnusium</taxon>
    </lineage>
</organism>
<dbReference type="GO" id="GO:0008180">
    <property type="term" value="C:COP9 signalosome"/>
    <property type="evidence" value="ECO:0007669"/>
    <property type="project" value="UniProtKB-KW"/>
</dbReference>
<dbReference type="InterPro" id="IPR050756">
    <property type="entry name" value="CSN3"/>
</dbReference>
<comment type="subcellular location">
    <subcellularLocation>
        <location evidence="2">Cytoplasm</location>
    </subcellularLocation>
    <subcellularLocation>
        <location evidence="1">Nucleus</location>
    </subcellularLocation>
</comment>
<evidence type="ECO:0000256" key="8">
    <source>
        <dbReference type="SAM" id="MobiDB-lite"/>
    </source>
</evidence>
<sequence>MASALEQFVNTVRTLSSHGNFRELCEYLNKSSEVLLKNSQHLDNVLETLDIQQHSLGILAVLCAKFSAPVTSSSQDNRFSQAQDFILSCNGEQIRFAPDTCKYQRQIREDPVRRERKKEQSRQKYLRQKREGLQYKKGISQLTPREQRKKRKEWKINSKNYRNRIKATLMERRQIEEDTPPPSDDDNFVPQSRRKLEIRKAVGSRASERNKVRRHRVKKWIRKEDCCFSNKDRNIHFVAEMCHSLTNYLVEQRQPLKGIILLQKAISKLRLFDSQLTSIHSDLCQLCLLAKCFKPALELLDTDITGICQEITHNPNGPQFDEKYFLLYYYYGGMIYLAVRNLDRALYFFEVAITTPSRAVSHIMLEAYKKYILVSLLLHGKIQIIPKYASQVVTRFIKPLSQPYHDLANAFTSNNTAELNTVLNKHTEIQTDSGVLRRNRRHLQPLPGNEEVSPSKVNKKVTESKSKQQEKDTNDVIQKTGEEMVGRKQNKERKLPSYLNDYEMKGRCRAFTRDHNLGLVKQVSSVLYKKNIQRLTKTFLTLSLSDVASRVGLSSPADAERHILHMIENQQIYATINQKDGMVVFRDEPDKYSGPEVLKGLEEQLCLCMELDKQILAMDEEIQVNPQYVKKSTGLQDEEQPSKSTYAM</sequence>
<gene>
    <name evidence="10" type="ORF">NQ314_001895</name>
</gene>
<dbReference type="PROSITE" id="PS50250">
    <property type="entry name" value="PCI"/>
    <property type="match status" value="1"/>
</dbReference>
<evidence type="ECO:0000259" key="9">
    <source>
        <dbReference type="PROSITE" id="PS50250"/>
    </source>
</evidence>
<dbReference type="AlphaFoldDB" id="A0AAV8ZRI7"/>
<dbReference type="InterPro" id="IPR055089">
    <property type="entry name" value="COP9_N"/>
</dbReference>
<evidence type="ECO:0000256" key="3">
    <source>
        <dbReference type="ARBA" id="ARBA00007084"/>
    </source>
</evidence>
<comment type="similarity">
    <text evidence="3">Belongs to the CSN3 family.</text>
</comment>
<evidence type="ECO:0000256" key="1">
    <source>
        <dbReference type="ARBA" id="ARBA00004123"/>
    </source>
</evidence>
<dbReference type="PANTHER" id="PTHR10758">
    <property type="entry name" value="26S PROTEASOME NON-ATPASE REGULATORY SUBUNIT 3/COP9 SIGNALOSOME COMPLEX SUBUNIT 3"/>
    <property type="match status" value="1"/>
</dbReference>
<dbReference type="SUPFAM" id="SSF46785">
    <property type="entry name" value="Winged helix' DNA-binding domain"/>
    <property type="match status" value="1"/>
</dbReference>
<feature type="region of interest" description="Disordered" evidence="8">
    <location>
        <begin position="109"/>
        <end position="130"/>
    </location>
</feature>
<reference evidence="10" key="1">
    <citation type="journal article" date="2023" name="Insect Mol. Biol.">
        <title>Genome sequencing provides insights into the evolution of gene families encoding plant cell wall-degrading enzymes in longhorned beetles.</title>
        <authorList>
            <person name="Shin N.R."/>
            <person name="Okamura Y."/>
            <person name="Kirsch R."/>
            <person name="Pauchet Y."/>
        </authorList>
    </citation>
    <scope>NUCLEOTIDE SEQUENCE</scope>
    <source>
        <strain evidence="10">RBIC_L_NR</strain>
    </source>
</reference>
<evidence type="ECO:0000256" key="6">
    <source>
        <dbReference type="ARBA" id="ARBA00022790"/>
    </source>
</evidence>
<dbReference type="Pfam" id="PF01399">
    <property type="entry name" value="PCI"/>
    <property type="match status" value="1"/>
</dbReference>
<dbReference type="InterPro" id="IPR000717">
    <property type="entry name" value="PCI_dom"/>
</dbReference>
<accession>A0AAV8ZRI7</accession>
<keyword evidence="6" id="KW-0736">Signalosome</keyword>
<comment type="caution">
    <text evidence="10">The sequence shown here is derived from an EMBL/GenBank/DDBJ whole genome shotgun (WGS) entry which is preliminary data.</text>
</comment>
<dbReference type="Proteomes" id="UP001162156">
    <property type="component" value="Unassembled WGS sequence"/>
</dbReference>
<dbReference type="Pfam" id="PF22788">
    <property type="entry name" value="COP9_hel_rpt"/>
    <property type="match status" value="2"/>
</dbReference>
<evidence type="ECO:0000313" key="11">
    <source>
        <dbReference type="Proteomes" id="UP001162156"/>
    </source>
</evidence>
<dbReference type="FunFam" id="1.10.10.10:FF:000354">
    <property type="entry name" value="COP9 signalosome complex subunit 3"/>
    <property type="match status" value="1"/>
</dbReference>
<feature type="compositionally biased region" description="Basic and acidic residues" evidence="8">
    <location>
        <begin position="460"/>
        <end position="486"/>
    </location>
</feature>
<evidence type="ECO:0000256" key="5">
    <source>
        <dbReference type="ARBA" id="ARBA00022490"/>
    </source>
</evidence>
<dbReference type="InterPro" id="IPR036390">
    <property type="entry name" value="WH_DNA-bd_sf"/>
</dbReference>
<feature type="compositionally biased region" description="Acidic residues" evidence="8">
    <location>
        <begin position="177"/>
        <end position="187"/>
    </location>
</feature>
<name>A0AAV8ZRI7_9CUCU</name>
<dbReference type="GO" id="GO:0005737">
    <property type="term" value="C:cytoplasm"/>
    <property type="evidence" value="ECO:0007669"/>
    <property type="project" value="UniProtKB-SubCell"/>
</dbReference>
<keyword evidence="11" id="KW-1185">Reference proteome</keyword>
<proteinExistence type="inferred from homology"/>
<dbReference type="EMBL" id="JANEYF010000584">
    <property type="protein sequence ID" value="KAJ8969154.1"/>
    <property type="molecule type" value="Genomic_DNA"/>
</dbReference>
<feature type="region of interest" description="Disordered" evidence="8">
    <location>
        <begin position="171"/>
        <end position="192"/>
    </location>
</feature>
<feature type="region of interest" description="Disordered" evidence="8">
    <location>
        <begin position="433"/>
        <end position="492"/>
    </location>
</feature>
<dbReference type="SMART" id="SM00088">
    <property type="entry name" value="PINT"/>
    <property type="match status" value="1"/>
</dbReference>
<evidence type="ECO:0000256" key="2">
    <source>
        <dbReference type="ARBA" id="ARBA00004496"/>
    </source>
</evidence>
<dbReference type="PANTHER" id="PTHR10758:SF1">
    <property type="entry name" value="COP9 SIGNALOSOME COMPLEX SUBUNIT 3"/>
    <property type="match status" value="1"/>
</dbReference>
<feature type="domain" description="PCI" evidence="9">
    <location>
        <begin position="341"/>
        <end position="590"/>
    </location>
</feature>
<keyword evidence="7" id="KW-0539">Nucleus</keyword>
<dbReference type="GO" id="GO:0006511">
    <property type="term" value="P:ubiquitin-dependent protein catabolic process"/>
    <property type="evidence" value="ECO:0007669"/>
    <property type="project" value="TreeGrafter"/>
</dbReference>
<evidence type="ECO:0000256" key="4">
    <source>
        <dbReference type="ARBA" id="ARBA00014878"/>
    </source>
</evidence>
<protein>
    <recommendedName>
        <fullName evidence="4">COP9 signalosome complex subunit 3</fullName>
    </recommendedName>
</protein>
<evidence type="ECO:0000256" key="7">
    <source>
        <dbReference type="ARBA" id="ARBA00023242"/>
    </source>
</evidence>
<evidence type="ECO:0000313" key="10">
    <source>
        <dbReference type="EMBL" id="KAJ8969154.1"/>
    </source>
</evidence>
<keyword evidence="5" id="KW-0963">Cytoplasm</keyword>